<dbReference type="GO" id="GO:0008270">
    <property type="term" value="F:zinc ion binding"/>
    <property type="evidence" value="ECO:0007669"/>
    <property type="project" value="UniProtKB-KW"/>
</dbReference>
<accession>A0A8S4BDS7</accession>
<keyword evidence="8" id="KW-1185">Reference proteome</keyword>
<feature type="region of interest" description="Disordered" evidence="5">
    <location>
        <begin position="155"/>
        <end position="176"/>
    </location>
</feature>
<proteinExistence type="predicted"/>
<feature type="compositionally biased region" description="Basic and acidic residues" evidence="5">
    <location>
        <begin position="49"/>
        <end position="62"/>
    </location>
</feature>
<feature type="non-terminal residue" evidence="7">
    <location>
        <position position="1"/>
    </location>
</feature>
<comment type="caution">
    <text evidence="7">The sequence shown here is derived from an EMBL/GenBank/DDBJ whole genome shotgun (WGS) entry which is preliminary data.</text>
</comment>
<feature type="region of interest" description="Disordered" evidence="5">
    <location>
        <begin position="1"/>
        <end position="83"/>
    </location>
</feature>
<keyword evidence="3" id="KW-0862">Zinc</keyword>
<reference evidence="7" key="1">
    <citation type="submission" date="2021-05" db="EMBL/GenBank/DDBJ databases">
        <authorList>
            <person name="Tigano A."/>
        </authorList>
    </citation>
    <scope>NUCLEOTIDE SEQUENCE</scope>
</reference>
<dbReference type="PROSITE" id="PS50089">
    <property type="entry name" value="ZF_RING_2"/>
    <property type="match status" value="1"/>
</dbReference>
<evidence type="ECO:0000256" key="1">
    <source>
        <dbReference type="ARBA" id="ARBA00022723"/>
    </source>
</evidence>
<dbReference type="InterPro" id="IPR001841">
    <property type="entry name" value="Znf_RING"/>
</dbReference>
<evidence type="ECO:0000256" key="4">
    <source>
        <dbReference type="PROSITE-ProRule" id="PRU00175"/>
    </source>
</evidence>
<dbReference type="AlphaFoldDB" id="A0A8S4BDS7"/>
<evidence type="ECO:0000313" key="8">
    <source>
        <dbReference type="Proteomes" id="UP000677803"/>
    </source>
</evidence>
<evidence type="ECO:0000259" key="6">
    <source>
        <dbReference type="PROSITE" id="PS50089"/>
    </source>
</evidence>
<dbReference type="Pfam" id="PF15227">
    <property type="entry name" value="zf-C3HC4_4"/>
    <property type="match status" value="1"/>
</dbReference>
<dbReference type="OrthoDB" id="654191at2759"/>
<dbReference type="InterPro" id="IPR013083">
    <property type="entry name" value="Znf_RING/FYVE/PHD"/>
</dbReference>
<evidence type="ECO:0000256" key="3">
    <source>
        <dbReference type="ARBA" id="ARBA00022833"/>
    </source>
</evidence>
<dbReference type="EMBL" id="CAJRST010025002">
    <property type="protein sequence ID" value="CAG5958738.1"/>
    <property type="molecule type" value="Genomic_DNA"/>
</dbReference>
<protein>
    <submittedName>
        <fullName evidence="7">(Atlantic silverside) hypothetical protein</fullName>
    </submittedName>
</protein>
<keyword evidence="2 4" id="KW-0863">Zinc-finger</keyword>
<organism evidence="7 8">
    <name type="scientific">Menidia menidia</name>
    <name type="common">Atlantic silverside</name>
    <dbReference type="NCBI Taxonomy" id="238744"/>
    <lineage>
        <taxon>Eukaryota</taxon>
        <taxon>Metazoa</taxon>
        <taxon>Chordata</taxon>
        <taxon>Craniata</taxon>
        <taxon>Vertebrata</taxon>
        <taxon>Euteleostomi</taxon>
        <taxon>Actinopterygii</taxon>
        <taxon>Neopterygii</taxon>
        <taxon>Teleostei</taxon>
        <taxon>Neoteleostei</taxon>
        <taxon>Acanthomorphata</taxon>
        <taxon>Ovalentaria</taxon>
        <taxon>Atherinomorphae</taxon>
        <taxon>Atheriniformes</taxon>
        <taxon>Atherinopsidae</taxon>
        <taxon>Menidiinae</taxon>
        <taxon>Menidia</taxon>
    </lineage>
</organism>
<feature type="domain" description="RING-type" evidence="6">
    <location>
        <begin position="107"/>
        <end position="148"/>
    </location>
</feature>
<dbReference type="SUPFAM" id="SSF57850">
    <property type="entry name" value="RING/U-box"/>
    <property type="match status" value="1"/>
</dbReference>
<evidence type="ECO:0000256" key="2">
    <source>
        <dbReference type="ARBA" id="ARBA00022771"/>
    </source>
</evidence>
<sequence>MDRAESEALNRDPGSRPPDLRAGPGPSDTKGQIHRQRAEDPQPDCVSVKSDRSREKPPDLRDGPGPPDTKSRDSSSGSAGTMLVMEKCLHRGRKRSGVWEEEQLSSCALCQDVLKDPVSTSCGHWFCRQCSSSYWDQSASSNQHPVKKLLSQLLPLSESVQSEDQAAGPPPLGPPE</sequence>
<keyword evidence="1" id="KW-0479">Metal-binding</keyword>
<evidence type="ECO:0000313" key="7">
    <source>
        <dbReference type="EMBL" id="CAG5958738.1"/>
    </source>
</evidence>
<name>A0A8S4BDS7_9TELE</name>
<gene>
    <name evidence="7" type="ORF">MMEN_LOCUS15576</name>
</gene>
<feature type="compositionally biased region" description="Basic and acidic residues" evidence="5">
    <location>
        <begin position="1"/>
        <end position="14"/>
    </location>
</feature>
<dbReference type="Gene3D" id="3.30.40.10">
    <property type="entry name" value="Zinc/RING finger domain, C3HC4 (zinc finger)"/>
    <property type="match status" value="1"/>
</dbReference>
<dbReference type="Proteomes" id="UP000677803">
    <property type="component" value="Unassembled WGS sequence"/>
</dbReference>
<evidence type="ECO:0000256" key="5">
    <source>
        <dbReference type="SAM" id="MobiDB-lite"/>
    </source>
</evidence>